<dbReference type="PANTHER" id="PTHR23117:SF13">
    <property type="entry name" value="GUANYLATE KINASE"/>
    <property type="match status" value="1"/>
</dbReference>
<keyword evidence="6" id="KW-0067">ATP-binding</keyword>
<dbReference type="Gene3D" id="3.30.63.10">
    <property type="entry name" value="Guanylate Kinase phosphate binding domain"/>
    <property type="match status" value="1"/>
</dbReference>
<evidence type="ECO:0000256" key="3">
    <source>
        <dbReference type="ARBA" id="ARBA00022679"/>
    </source>
</evidence>
<keyword evidence="4" id="KW-0547">Nucleotide-binding</keyword>
<dbReference type="GO" id="GO:0004385">
    <property type="term" value="F:GMP kinase activity"/>
    <property type="evidence" value="ECO:0007669"/>
    <property type="project" value="UniProtKB-EC"/>
</dbReference>
<keyword evidence="5" id="KW-0418">Kinase</keyword>
<dbReference type="EC" id="2.7.4.8" evidence="2"/>
<dbReference type="Pfam" id="PF00625">
    <property type="entry name" value="Guanylate_kin"/>
    <property type="match status" value="1"/>
</dbReference>
<dbReference type="SUPFAM" id="SSF52540">
    <property type="entry name" value="P-loop containing nucleoside triphosphate hydrolases"/>
    <property type="match status" value="1"/>
</dbReference>
<protein>
    <recommendedName>
        <fullName evidence="2">guanylate kinase</fullName>
        <ecNumber evidence="2">2.7.4.8</ecNumber>
    </recommendedName>
</protein>
<comment type="similarity">
    <text evidence="1">Belongs to the guanylate kinase family.</text>
</comment>
<dbReference type="InterPro" id="IPR027417">
    <property type="entry name" value="P-loop_NTPase"/>
</dbReference>
<evidence type="ECO:0000313" key="9">
    <source>
        <dbReference type="EMBL" id="CAI0559979.1"/>
    </source>
</evidence>
<feature type="domain" description="Guanylate kinase-like" evidence="8">
    <location>
        <begin position="105"/>
        <end position="287"/>
    </location>
</feature>
<name>A0AAV0RQU7_9ROSI</name>
<dbReference type="SMART" id="SM00072">
    <property type="entry name" value="GuKc"/>
    <property type="match status" value="1"/>
</dbReference>
<organism evidence="9 10">
    <name type="scientific">Linum tenue</name>
    <dbReference type="NCBI Taxonomy" id="586396"/>
    <lineage>
        <taxon>Eukaryota</taxon>
        <taxon>Viridiplantae</taxon>
        <taxon>Streptophyta</taxon>
        <taxon>Embryophyta</taxon>
        <taxon>Tracheophyta</taxon>
        <taxon>Spermatophyta</taxon>
        <taxon>Magnoliopsida</taxon>
        <taxon>eudicotyledons</taxon>
        <taxon>Gunneridae</taxon>
        <taxon>Pentapetalae</taxon>
        <taxon>rosids</taxon>
        <taxon>fabids</taxon>
        <taxon>Malpighiales</taxon>
        <taxon>Linaceae</taxon>
        <taxon>Linum</taxon>
    </lineage>
</organism>
<dbReference type="InterPro" id="IPR017665">
    <property type="entry name" value="Guanylate_kinase"/>
</dbReference>
<evidence type="ECO:0000259" key="8">
    <source>
        <dbReference type="PROSITE" id="PS50052"/>
    </source>
</evidence>
<dbReference type="PROSITE" id="PS50052">
    <property type="entry name" value="GUANYLATE_KINASE_2"/>
    <property type="match status" value="1"/>
</dbReference>
<dbReference type="PANTHER" id="PTHR23117">
    <property type="entry name" value="GUANYLATE KINASE-RELATED"/>
    <property type="match status" value="1"/>
</dbReference>
<keyword evidence="10" id="KW-1185">Reference proteome</keyword>
<evidence type="ECO:0000256" key="7">
    <source>
        <dbReference type="SAM" id="MobiDB-lite"/>
    </source>
</evidence>
<dbReference type="Proteomes" id="UP001154282">
    <property type="component" value="Unassembled WGS sequence"/>
</dbReference>
<evidence type="ECO:0000313" key="10">
    <source>
        <dbReference type="Proteomes" id="UP001154282"/>
    </source>
</evidence>
<dbReference type="InterPro" id="IPR008145">
    <property type="entry name" value="GK/Ca_channel_bsu"/>
</dbReference>
<dbReference type="InterPro" id="IPR020590">
    <property type="entry name" value="Guanylate_kinase_CS"/>
</dbReference>
<gene>
    <name evidence="9" type="ORF">LITE_LOCUS49475</name>
</gene>
<feature type="region of interest" description="Disordered" evidence="7">
    <location>
        <begin position="30"/>
        <end position="53"/>
    </location>
</feature>
<dbReference type="EMBL" id="CAMGYJ010000011">
    <property type="protein sequence ID" value="CAI0559979.1"/>
    <property type="molecule type" value="Genomic_DNA"/>
</dbReference>
<comment type="caution">
    <text evidence="9">The sequence shown here is derived from an EMBL/GenBank/DDBJ whole genome shotgun (WGS) entry which is preliminary data.</text>
</comment>
<evidence type="ECO:0000256" key="2">
    <source>
        <dbReference type="ARBA" id="ARBA00012961"/>
    </source>
</evidence>
<dbReference type="AlphaFoldDB" id="A0AAV0RQU7"/>
<evidence type="ECO:0000256" key="4">
    <source>
        <dbReference type="ARBA" id="ARBA00022741"/>
    </source>
</evidence>
<dbReference type="GO" id="GO:0005524">
    <property type="term" value="F:ATP binding"/>
    <property type="evidence" value="ECO:0007669"/>
    <property type="project" value="UniProtKB-KW"/>
</dbReference>
<dbReference type="NCBIfam" id="TIGR03263">
    <property type="entry name" value="guanyl_kin"/>
    <property type="match status" value="1"/>
</dbReference>
<proteinExistence type="inferred from homology"/>
<keyword evidence="3" id="KW-0808">Transferase</keyword>
<dbReference type="GO" id="GO:0005829">
    <property type="term" value="C:cytosol"/>
    <property type="evidence" value="ECO:0007669"/>
    <property type="project" value="TreeGrafter"/>
</dbReference>
<accession>A0AAV0RQU7</accession>
<evidence type="ECO:0000256" key="6">
    <source>
        <dbReference type="ARBA" id="ARBA00022840"/>
    </source>
</evidence>
<dbReference type="PROSITE" id="PS00856">
    <property type="entry name" value="GUANYLATE_KINASE_1"/>
    <property type="match status" value="1"/>
</dbReference>
<evidence type="ECO:0000256" key="1">
    <source>
        <dbReference type="ARBA" id="ARBA00005790"/>
    </source>
</evidence>
<dbReference type="Gene3D" id="3.40.50.300">
    <property type="entry name" value="P-loop containing nucleotide triphosphate hydrolases"/>
    <property type="match status" value="1"/>
</dbReference>
<reference evidence="9" key="1">
    <citation type="submission" date="2022-08" db="EMBL/GenBank/DDBJ databases">
        <authorList>
            <person name="Gutierrez-Valencia J."/>
        </authorList>
    </citation>
    <scope>NUCLEOTIDE SEQUENCE</scope>
</reference>
<evidence type="ECO:0000256" key="5">
    <source>
        <dbReference type="ARBA" id="ARBA00022777"/>
    </source>
</evidence>
<dbReference type="InterPro" id="IPR008144">
    <property type="entry name" value="Guanylate_kin-like_dom"/>
</dbReference>
<dbReference type="CDD" id="cd00071">
    <property type="entry name" value="GMPK"/>
    <property type="match status" value="1"/>
</dbReference>
<dbReference type="FunFam" id="3.30.63.10:FF:000002">
    <property type="entry name" value="Guanylate kinase 1"/>
    <property type="match status" value="1"/>
</dbReference>
<sequence length="300" mass="33532">MFRGLSVSFSFSFSRAPTLSSPLFLHRQPSAIPRRPPVRRKSKPFSSSSTQVRCFSTTPKMGETWNPKPTIPVIEKATKPELFRALESALGSSFSGDPIAPPPNPLIIVISGPSGVGKDAVIGKLRDSRGENLHFVVTATSRPMRPGEVHGKDYYFVSKEEFLNMKERNELLEYALVYGDYKGIPKSQIREFMGRGCDIVLRVDIQGAHTLRKKLKDSAVFIFLVAESETKLVERLIGRKTESKEDLLVRIATAREEVRHVKSFDYVVVNAEGKLDEAVKLVESIIDAEKARVRRKCAAI</sequence>